<dbReference type="SUPFAM" id="SSF51569">
    <property type="entry name" value="Aldolase"/>
    <property type="match status" value="1"/>
</dbReference>
<feature type="domain" description="AFP-like" evidence="1">
    <location>
        <begin position="291"/>
        <end position="348"/>
    </location>
</feature>
<dbReference type="InterPro" id="IPR036732">
    <property type="entry name" value="AFP_Neu5c_C_sf"/>
</dbReference>
<dbReference type="GO" id="GO:0016051">
    <property type="term" value="P:carbohydrate biosynthetic process"/>
    <property type="evidence" value="ECO:0007669"/>
    <property type="project" value="InterPro"/>
</dbReference>
<dbReference type="Pfam" id="PF08666">
    <property type="entry name" value="SAF"/>
    <property type="match status" value="1"/>
</dbReference>
<name>A0A1G2P187_9BACT</name>
<evidence type="ECO:0000259" key="1">
    <source>
        <dbReference type="PROSITE" id="PS50844"/>
    </source>
</evidence>
<dbReference type="Proteomes" id="UP000176429">
    <property type="component" value="Unassembled WGS sequence"/>
</dbReference>
<dbReference type="SUPFAM" id="SSF51269">
    <property type="entry name" value="AFP III-like domain"/>
    <property type="match status" value="1"/>
</dbReference>
<evidence type="ECO:0000313" key="3">
    <source>
        <dbReference type="Proteomes" id="UP000176429"/>
    </source>
</evidence>
<organism evidence="2 3">
    <name type="scientific">Candidatus Taylorbacteria bacterium RIFCSPLOWO2_02_FULL_46_40</name>
    <dbReference type="NCBI Taxonomy" id="1802329"/>
    <lineage>
        <taxon>Bacteria</taxon>
        <taxon>Candidatus Tayloriibacteriota</taxon>
    </lineage>
</organism>
<dbReference type="Gene3D" id="3.20.20.70">
    <property type="entry name" value="Aldolase class I"/>
    <property type="match status" value="1"/>
</dbReference>
<sequence>MKTIKIGNKLIGANRPVFVIAEAGINHNGDFETAKKLITAAKKCGADAIKFQAFKTKELIIEKAPSAEHIKGSQSVFEMIKSWEFADAEYLKLADFARQQGIVFFASVFCKQSLEMMNKIGVPLFKIASCDLNNHYLLKEMSNTRKPVIVSTGMGDLKEIKQAVKILELRGSDVGILHCVSLYPPRAEELNLQRIKILRNVFPKNIIGYSDHTLDIFVPVSAIALGAGIIEKHFTLDKNMPGPDQPSSADPVEFKRMVDEIRFLEKAFDYKEKKIVPGERERQMRKAFRRSLVANADILRGTKITKEMLGVKRPGTGIPSSEMAKVLGKRVKRALVKNTILKYADLTK</sequence>
<dbReference type="InterPro" id="IPR013132">
    <property type="entry name" value="PseI/NeuA/B-like_N"/>
</dbReference>
<dbReference type="PANTHER" id="PTHR42966">
    <property type="entry name" value="N-ACETYLNEURAMINATE SYNTHASE"/>
    <property type="match status" value="1"/>
</dbReference>
<gene>
    <name evidence="2" type="ORF">A3H68_03175</name>
</gene>
<dbReference type="Pfam" id="PF03102">
    <property type="entry name" value="NeuB"/>
    <property type="match status" value="1"/>
</dbReference>
<dbReference type="InterPro" id="IPR057736">
    <property type="entry name" value="SAF_PseI/NeuA/NeuB"/>
</dbReference>
<dbReference type="PANTHER" id="PTHR42966:SF1">
    <property type="entry name" value="SIALIC ACID SYNTHASE"/>
    <property type="match status" value="1"/>
</dbReference>
<accession>A0A1G2P187</accession>
<dbReference type="InterPro" id="IPR013785">
    <property type="entry name" value="Aldolase_TIM"/>
</dbReference>
<dbReference type="InterPro" id="IPR006190">
    <property type="entry name" value="SAF_AFP_Neu5Ac"/>
</dbReference>
<dbReference type="EMBL" id="MHSH01000012">
    <property type="protein sequence ID" value="OHA42106.1"/>
    <property type="molecule type" value="Genomic_DNA"/>
</dbReference>
<dbReference type="SMART" id="SM00858">
    <property type="entry name" value="SAF"/>
    <property type="match status" value="1"/>
</dbReference>
<dbReference type="PROSITE" id="PS50844">
    <property type="entry name" value="AFP_LIKE"/>
    <property type="match status" value="1"/>
</dbReference>
<dbReference type="InterPro" id="IPR013974">
    <property type="entry name" value="SAF"/>
</dbReference>
<dbReference type="Gene3D" id="3.90.1210.10">
    <property type="entry name" value="Antifreeze-like/N-acetylneuraminic acid synthase C-terminal domain"/>
    <property type="match status" value="1"/>
</dbReference>
<protein>
    <recommendedName>
        <fullName evidence="1">AFP-like domain-containing protein</fullName>
    </recommendedName>
</protein>
<evidence type="ECO:0000313" key="2">
    <source>
        <dbReference type="EMBL" id="OHA42106.1"/>
    </source>
</evidence>
<reference evidence="2 3" key="1">
    <citation type="journal article" date="2016" name="Nat. Commun.">
        <title>Thousands of microbial genomes shed light on interconnected biogeochemical processes in an aquifer system.</title>
        <authorList>
            <person name="Anantharaman K."/>
            <person name="Brown C.T."/>
            <person name="Hug L.A."/>
            <person name="Sharon I."/>
            <person name="Castelle C.J."/>
            <person name="Probst A.J."/>
            <person name="Thomas B.C."/>
            <person name="Singh A."/>
            <person name="Wilkins M.J."/>
            <person name="Karaoz U."/>
            <person name="Brodie E.L."/>
            <person name="Williams K.H."/>
            <person name="Hubbard S.S."/>
            <person name="Banfield J.F."/>
        </authorList>
    </citation>
    <scope>NUCLEOTIDE SEQUENCE [LARGE SCALE GENOMIC DNA]</scope>
</reference>
<proteinExistence type="predicted"/>
<comment type="caution">
    <text evidence="2">The sequence shown here is derived from an EMBL/GenBank/DDBJ whole genome shotgun (WGS) entry which is preliminary data.</text>
</comment>
<dbReference type="AlphaFoldDB" id="A0A1G2P187"/>
<dbReference type="InterPro" id="IPR051690">
    <property type="entry name" value="PseI-like"/>
</dbReference>
<dbReference type="CDD" id="cd11615">
    <property type="entry name" value="SAF_NeuB_like"/>
    <property type="match status" value="1"/>
</dbReference>
<dbReference type="GO" id="GO:0047444">
    <property type="term" value="F:N-acylneuraminate-9-phosphate synthase activity"/>
    <property type="evidence" value="ECO:0007669"/>
    <property type="project" value="TreeGrafter"/>
</dbReference>